<evidence type="ECO:0000313" key="4">
    <source>
        <dbReference type="Proteomes" id="UP000678499"/>
    </source>
</evidence>
<gene>
    <name evidence="3" type="ORF">NMOB1V02_LOCUS8974</name>
</gene>
<dbReference type="CDD" id="cd08544">
    <property type="entry name" value="Reeler"/>
    <property type="match status" value="1"/>
</dbReference>
<keyword evidence="1" id="KW-0732">Signal</keyword>
<dbReference type="GO" id="GO:0016020">
    <property type="term" value="C:membrane"/>
    <property type="evidence" value="ECO:0007669"/>
    <property type="project" value="TreeGrafter"/>
</dbReference>
<protein>
    <recommendedName>
        <fullName evidence="2">Reelin domain-containing protein</fullName>
    </recommendedName>
</protein>
<dbReference type="Proteomes" id="UP000678499">
    <property type="component" value="Unassembled WGS sequence"/>
</dbReference>
<dbReference type="InterPro" id="IPR002861">
    <property type="entry name" value="Reeler_dom"/>
</dbReference>
<dbReference type="OrthoDB" id="6418377at2759"/>
<proteinExistence type="predicted"/>
<feature type="signal peptide" evidence="1">
    <location>
        <begin position="1"/>
        <end position="25"/>
    </location>
</feature>
<feature type="chain" id="PRO_5036403081" description="Reelin domain-containing protein" evidence="1">
    <location>
        <begin position="26"/>
        <end position="129"/>
    </location>
</feature>
<sequence>MGYERKKLLATLLATLAILTAPVSPYSMGAPPAAACGDGVPRHGPSPQKSPAPFRISVNADEVDSGNSLSVQLAAADDGEPFIGFLLQAKNSTNGVLSGQFLRENDNDVYLFLNCDELEGLQTTTKRVA</sequence>
<evidence type="ECO:0000256" key="1">
    <source>
        <dbReference type="SAM" id="SignalP"/>
    </source>
</evidence>
<dbReference type="EMBL" id="OA884808">
    <property type="protein sequence ID" value="CAD7281327.1"/>
    <property type="molecule type" value="Genomic_DNA"/>
</dbReference>
<name>A0A7R9BW33_9CRUS</name>
<dbReference type="Gene3D" id="2.60.40.4060">
    <property type="entry name" value="Reeler domain"/>
    <property type="match status" value="1"/>
</dbReference>
<dbReference type="AlphaFoldDB" id="A0A7R9BW33"/>
<dbReference type="InterPro" id="IPR051237">
    <property type="entry name" value="Ferric-chelate_Red/DefProt"/>
</dbReference>
<dbReference type="PANTHER" id="PTHR45828">
    <property type="entry name" value="CYTOCHROME B561/FERRIC REDUCTASE TRANSMEMBRANE"/>
    <property type="match status" value="1"/>
</dbReference>
<evidence type="ECO:0000313" key="3">
    <source>
        <dbReference type="EMBL" id="CAD7281327.1"/>
    </source>
</evidence>
<feature type="domain" description="Reelin" evidence="2">
    <location>
        <begin position="36"/>
        <end position="117"/>
    </location>
</feature>
<dbReference type="Pfam" id="PF02014">
    <property type="entry name" value="Reeler"/>
    <property type="match status" value="1"/>
</dbReference>
<dbReference type="EMBL" id="CAJPEX010002771">
    <property type="protein sequence ID" value="CAG0921479.1"/>
    <property type="molecule type" value="Genomic_DNA"/>
</dbReference>
<evidence type="ECO:0000259" key="2">
    <source>
        <dbReference type="Pfam" id="PF02014"/>
    </source>
</evidence>
<dbReference type="InterPro" id="IPR042307">
    <property type="entry name" value="Reeler_sf"/>
</dbReference>
<organism evidence="3">
    <name type="scientific">Notodromas monacha</name>
    <dbReference type="NCBI Taxonomy" id="399045"/>
    <lineage>
        <taxon>Eukaryota</taxon>
        <taxon>Metazoa</taxon>
        <taxon>Ecdysozoa</taxon>
        <taxon>Arthropoda</taxon>
        <taxon>Crustacea</taxon>
        <taxon>Oligostraca</taxon>
        <taxon>Ostracoda</taxon>
        <taxon>Podocopa</taxon>
        <taxon>Podocopida</taxon>
        <taxon>Cypridocopina</taxon>
        <taxon>Cypridoidea</taxon>
        <taxon>Cyprididae</taxon>
        <taxon>Notodromas</taxon>
    </lineage>
</organism>
<reference evidence="3" key="1">
    <citation type="submission" date="2020-11" db="EMBL/GenBank/DDBJ databases">
        <authorList>
            <person name="Tran Van P."/>
        </authorList>
    </citation>
    <scope>NUCLEOTIDE SEQUENCE</scope>
</reference>
<keyword evidence="4" id="KW-1185">Reference proteome</keyword>
<dbReference type="PANTHER" id="PTHR45828:SF33">
    <property type="entry name" value="DOMON DOMAIN-CONTAINING PROTEIN"/>
    <property type="match status" value="1"/>
</dbReference>
<accession>A0A7R9BW33</accession>